<dbReference type="Proteomes" id="UP000050509">
    <property type="component" value="Unassembled WGS sequence"/>
</dbReference>
<feature type="region of interest" description="Disordered" evidence="1">
    <location>
        <begin position="100"/>
        <end position="131"/>
    </location>
</feature>
<feature type="compositionally biased region" description="Basic and acidic residues" evidence="1">
    <location>
        <begin position="188"/>
        <end position="206"/>
    </location>
</feature>
<keyword evidence="3" id="KW-1185">Reference proteome</keyword>
<accession>A0A0P9DKH6</accession>
<sequence length="206" mass="22496">MLENIFFVAAVLLFVSTFLPKRTRQKIRNAPAHLLPFLAAAAKFLAAHAGQLAALAWRFFVELGRLVEPLLYRAVTGRDPHARTGQMFAFETREPYTIGGSAPPSVPADFPLPAAESTPPHGGEPTPEEGEIAPATPEEVIALARALRHNLTSADKTKAGAIRAGWGIKTRSGTDPKYRRASQLYDLATKEPAPERKEPVIRRRNA</sequence>
<feature type="region of interest" description="Disordered" evidence="1">
    <location>
        <begin position="182"/>
        <end position="206"/>
    </location>
</feature>
<evidence type="ECO:0000313" key="2">
    <source>
        <dbReference type="EMBL" id="KPV50352.1"/>
    </source>
</evidence>
<dbReference type="AlphaFoldDB" id="A0A0P9DKH6"/>
<dbReference type="EMBL" id="LJCR01001443">
    <property type="protein sequence ID" value="KPV50352.1"/>
    <property type="molecule type" value="Genomic_DNA"/>
</dbReference>
<proteinExistence type="predicted"/>
<gene>
    <name evidence="2" type="ORF">SE17_27450</name>
</gene>
<protein>
    <submittedName>
        <fullName evidence="2">Uncharacterized protein</fullName>
    </submittedName>
</protein>
<comment type="caution">
    <text evidence="2">The sequence shown here is derived from an EMBL/GenBank/DDBJ whole genome shotgun (WGS) entry which is preliminary data.</text>
</comment>
<reference evidence="2 3" key="1">
    <citation type="submission" date="2015-09" db="EMBL/GenBank/DDBJ databases">
        <title>Draft genome sequence of Kouleothrix aurantiaca JCM 19913.</title>
        <authorList>
            <person name="Hemp J."/>
        </authorList>
    </citation>
    <scope>NUCLEOTIDE SEQUENCE [LARGE SCALE GENOMIC DNA]</scope>
    <source>
        <strain evidence="2 3">COM-B</strain>
    </source>
</reference>
<name>A0A0P9DKH6_9CHLR</name>
<evidence type="ECO:0000313" key="3">
    <source>
        <dbReference type="Proteomes" id="UP000050509"/>
    </source>
</evidence>
<organism evidence="2 3">
    <name type="scientific">Kouleothrix aurantiaca</name>
    <dbReference type="NCBI Taxonomy" id="186479"/>
    <lineage>
        <taxon>Bacteria</taxon>
        <taxon>Bacillati</taxon>
        <taxon>Chloroflexota</taxon>
        <taxon>Chloroflexia</taxon>
        <taxon>Chloroflexales</taxon>
        <taxon>Roseiflexineae</taxon>
        <taxon>Roseiflexaceae</taxon>
        <taxon>Kouleothrix</taxon>
    </lineage>
</organism>
<evidence type="ECO:0000256" key="1">
    <source>
        <dbReference type="SAM" id="MobiDB-lite"/>
    </source>
</evidence>